<name>A0A0G4HPP8_9ALVE</name>
<keyword evidence="5" id="KW-0256">Endoplasmic reticulum</keyword>
<reference evidence="11" key="1">
    <citation type="submission" date="2014-11" db="EMBL/GenBank/DDBJ databases">
        <authorList>
            <person name="Otto D Thomas"/>
            <person name="Naeem Raeece"/>
        </authorList>
    </citation>
    <scope>NUCLEOTIDE SEQUENCE</scope>
</reference>
<evidence type="ECO:0000256" key="8">
    <source>
        <dbReference type="ARBA" id="ARBA00045204"/>
    </source>
</evidence>
<dbReference type="InterPro" id="IPR009542">
    <property type="entry name" value="Spc1/SPCS1"/>
</dbReference>
<comment type="subcellular location">
    <subcellularLocation>
        <location evidence="1">Endoplasmic reticulum membrane</location>
        <topology evidence="1">Multi-pass membrane protein</topology>
    </subcellularLocation>
</comment>
<evidence type="ECO:0000256" key="3">
    <source>
        <dbReference type="ARBA" id="ARBA00017059"/>
    </source>
</evidence>
<evidence type="ECO:0000256" key="1">
    <source>
        <dbReference type="ARBA" id="ARBA00004477"/>
    </source>
</evidence>
<dbReference type="VEuPathDB" id="CryptoDB:Cvel_29960"/>
<feature type="compositionally biased region" description="Acidic residues" evidence="9">
    <location>
        <begin position="89"/>
        <end position="105"/>
    </location>
</feature>
<evidence type="ECO:0000256" key="6">
    <source>
        <dbReference type="ARBA" id="ARBA00022989"/>
    </source>
</evidence>
<evidence type="ECO:0000256" key="9">
    <source>
        <dbReference type="SAM" id="MobiDB-lite"/>
    </source>
</evidence>
<organism evidence="11">
    <name type="scientific">Chromera velia CCMP2878</name>
    <dbReference type="NCBI Taxonomy" id="1169474"/>
    <lineage>
        <taxon>Eukaryota</taxon>
        <taxon>Sar</taxon>
        <taxon>Alveolata</taxon>
        <taxon>Colpodellida</taxon>
        <taxon>Chromeraceae</taxon>
        <taxon>Chromera</taxon>
    </lineage>
</organism>
<comment type="similarity">
    <text evidence="2">Belongs to the SPCS1 family.</text>
</comment>
<feature type="transmembrane region" description="Helical" evidence="10">
    <location>
        <begin position="29"/>
        <end position="47"/>
    </location>
</feature>
<dbReference type="AlphaFoldDB" id="A0A0G4HPP8"/>
<feature type="region of interest" description="Disordered" evidence="9">
    <location>
        <begin position="84"/>
        <end position="137"/>
    </location>
</feature>
<dbReference type="GO" id="GO:0006465">
    <property type="term" value="P:signal peptide processing"/>
    <property type="evidence" value="ECO:0007669"/>
    <property type="project" value="InterPro"/>
</dbReference>
<evidence type="ECO:0000313" key="11">
    <source>
        <dbReference type="EMBL" id="CEM46262.1"/>
    </source>
</evidence>
<protein>
    <recommendedName>
        <fullName evidence="3">Signal peptidase complex subunit 1</fullName>
    </recommendedName>
</protein>
<sequence length="137" mass="15256">METVKTLIADLRTGEMDFHGQRLAGDIQFYGIWVFGLVGFVVGLALQRFLYTFYVMAGGTALVTVVCMFSWPCFRRNKLKWLPKLPRPEEEEDSDSDDSDSEAEGEGDKKKKEKTQEKGGGKKGASAGSKPSKPKKK</sequence>
<evidence type="ECO:0000256" key="2">
    <source>
        <dbReference type="ARBA" id="ARBA00005245"/>
    </source>
</evidence>
<dbReference type="Pfam" id="PF06645">
    <property type="entry name" value="SPC12"/>
    <property type="match status" value="1"/>
</dbReference>
<feature type="compositionally biased region" description="Basic and acidic residues" evidence="9">
    <location>
        <begin position="106"/>
        <end position="120"/>
    </location>
</feature>
<dbReference type="GO" id="GO:0005787">
    <property type="term" value="C:signal peptidase complex"/>
    <property type="evidence" value="ECO:0007669"/>
    <property type="project" value="InterPro"/>
</dbReference>
<dbReference type="EMBL" id="CDMZ01003414">
    <property type="protein sequence ID" value="CEM46262.1"/>
    <property type="molecule type" value="Genomic_DNA"/>
</dbReference>
<gene>
    <name evidence="11" type="ORF">Cvel_29960</name>
</gene>
<dbReference type="GO" id="GO:0045047">
    <property type="term" value="P:protein targeting to ER"/>
    <property type="evidence" value="ECO:0007669"/>
    <property type="project" value="TreeGrafter"/>
</dbReference>
<evidence type="ECO:0000256" key="4">
    <source>
        <dbReference type="ARBA" id="ARBA00022692"/>
    </source>
</evidence>
<evidence type="ECO:0000256" key="10">
    <source>
        <dbReference type="SAM" id="Phobius"/>
    </source>
</evidence>
<proteinExistence type="inferred from homology"/>
<evidence type="ECO:0000256" key="5">
    <source>
        <dbReference type="ARBA" id="ARBA00022824"/>
    </source>
</evidence>
<keyword evidence="4 10" id="KW-0812">Transmembrane</keyword>
<comment type="function">
    <text evidence="8">Component of the signal peptidase complex (SPC) which catalyzes the cleavage of N-terminal signal sequences from nascent proteins as they are translocated into the lumen of the endoplasmic reticulum. Dispensable for SPC enzymatic activity.</text>
</comment>
<dbReference type="PANTHER" id="PTHR13202:SF0">
    <property type="entry name" value="SIGNAL PEPTIDASE COMPLEX SUBUNIT 1"/>
    <property type="match status" value="1"/>
</dbReference>
<dbReference type="PANTHER" id="PTHR13202">
    <property type="entry name" value="MICROSOMAL SIGNAL PEPTIDASE 12 KDA SUBUNIT"/>
    <property type="match status" value="1"/>
</dbReference>
<keyword evidence="7 10" id="KW-0472">Membrane</keyword>
<accession>A0A0G4HPP8</accession>
<evidence type="ECO:0000256" key="7">
    <source>
        <dbReference type="ARBA" id="ARBA00023136"/>
    </source>
</evidence>
<keyword evidence="6 10" id="KW-1133">Transmembrane helix</keyword>
<feature type="transmembrane region" description="Helical" evidence="10">
    <location>
        <begin position="53"/>
        <end position="74"/>
    </location>
</feature>